<feature type="domain" description="N-acetyltransferase" evidence="1">
    <location>
        <begin position="2"/>
        <end position="164"/>
    </location>
</feature>
<evidence type="ECO:0000259" key="1">
    <source>
        <dbReference type="PROSITE" id="PS51186"/>
    </source>
</evidence>
<dbReference type="PANTHER" id="PTHR43072:SF8">
    <property type="entry name" value="ACYLTRANSFERASE FABY-RELATED"/>
    <property type="match status" value="1"/>
</dbReference>
<dbReference type="PANTHER" id="PTHR43072">
    <property type="entry name" value="N-ACETYLTRANSFERASE"/>
    <property type="match status" value="1"/>
</dbReference>
<dbReference type="CDD" id="cd04301">
    <property type="entry name" value="NAT_SF"/>
    <property type="match status" value="1"/>
</dbReference>
<protein>
    <submittedName>
        <fullName evidence="2">Arsinothricin resistance N-acetyltransferase ArsN1 family B</fullName>
    </submittedName>
</protein>
<dbReference type="SUPFAM" id="SSF55729">
    <property type="entry name" value="Acyl-CoA N-acyltransferases (Nat)"/>
    <property type="match status" value="1"/>
</dbReference>
<gene>
    <name evidence="2" type="ORF">ACFSCW_14725</name>
</gene>
<dbReference type="Gene3D" id="3.40.630.30">
    <property type="match status" value="1"/>
</dbReference>
<dbReference type="PROSITE" id="PS51186">
    <property type="entry name" value="GNAT"/>
    <property type="match status" value="1"/>
</dbReference>
<dbReference type="InterPro" id="IPR016181">
    <property type="entry name" value="Acyl_CoA_acyltransferase"/>
</dbReference>
<evidence type="ECO:0000313" key="2">
    <source>
        <dbReference type="EMBL" id="MFD1613057.1"/>
    </source>
</evidence>
<dbReference type="Pfam" id="PF13420">
    <property type="entry name" value="Acetyltransf_4"/>
    <property type="match status" value="1"/>
</dbReference>
<evidence type="ECO:0000313" key="3">
    <source>
        <dbReference type="Proteomes" id="UP001597115"/>
    </source>
</evidence>
<dbReference type="NCBIfam" id="NF040504">
    <property type="entry name" value="resist_ArsN1b"/>
    <property type="match status" value="1"/>
</dbReference>
<accession>A0ABW4I727</accession>
<proteinExistence type="predicted"/>
<sequence length="178" mass="19447">MIRIRVADADDAEAIAAIYAPHVTRGVVSFEEAAPDGEEMCARIAKLAGRYPWLVADEDGAVLGYAYACQFRDRSAYRWAVETTVYVADGAQRRGVGQLLYRALIEALRKQGFTQAIAAISLPNDASIKLHELVGFKRAGVYREVGWKQGRWVDVGLWQLQLADPPAGAPPEPKAFGG</sequence>
<comment type="caution">
    <text evidence="2">The sequence shown here is derived from an EMBL/GenBank/DDBJ whole genome shotgun (WGS) entry which is preliminary data.</text>
</comment>
<organism evidence="2 3">
    <name type="scientific">Sphingomonas tabacisoli</name>
    <dbReference type="NCBI Taxonomy" id="2249466"/>
    <lineage>
        <taxon>Bacteria</taxon>
        <taxon>Pseudomonadati</taxon>
        <taxon>Pseudomonadota</taxon>
        <taxon>Alphaproteobacteria</taxon>
        <taxon>Sphingomonadales</taxon>
        <taxon>Sphingomonadaceae</taxon>
        <taxon>Sphingomonas</taxon>
    </lineage>
</organism>
<keyword evidence="3" id="KW-1185">Reference proteome</keyword>
<dbReference type="EMBL" id="JBHUDY010000002">
    <property type="protein sequence ID" value="MFD1613057.1"/>
    <property type="molecule type" value="Genomic_DNA"/>
</dbReference>
<dbReference type="RefSeq" id="WP_380890765.1">
    <property type="nucleotide sequence ID" value="NZ_JBHUDY010000002.1"/>
</dbReference>
<dbReference type="InterPro" id="IPR000182">
    <property type="entry name" value="GNAT_dom"/>
</dbReference>
<dbReference type="Proteomes" id="UP001597115">
    <property type="component" value="Unassembled WGS sequence"/>
</dbReference>
<reference evidence="3" key="1">
    <citation type="journal article" date="2019" name="Int. J. Syst. Evol. Microbiol.">
        <title>The Global Catalogue of Microorganisms (GCM) 10K type strain sequencing project: providing services to taxonomists for standard genome sequencing and annotation.</title>
        <authorList>
            <consortium name="The Broad Institute Genomics Platform"/>
            <consortium name="The Broad Institute Genome Sequencing Center for Infectious Disease"/>
            <person name="Wu L."/>
            <person name="Ma J."/>
        </authorList>
    </citation>
    <scope>NUCLEOTIDE SEQUENCE [LARGE SCALE GENOMIC DNA]</scope>
    <source>
        <strain evidence="3">CGMCC 1.16275</strain>
    </source>
</reference>
<name>A0ABW4I727_9SPHN</name>